<keyword evidence="9" id="KW-0624">Polysaccharide degradation</keyword>
<dbReference type="InterPro" id="IPR018371">
    <property type="entry name" value="Chitin-binding_1_CS"/>
</dbReference>
<dbReference type="CDD" id="cd00598">
    <property type="entry name" value="GH18_chitinase-like"/>
    <property type="match status" value="1"/>
</dbReference>
<dbReference type="InterPro" id="IPR011583">
    <property type="entry name" value="Chitinase_II/V-like_cat"/>
</dbReference>
<dbReference type="PROSITE" id="PS01095">
    <property type="entry name" value="GH18_1"/>
    <property type="match status" value="1"/>
</dbReference>
<comment type="caution">
    <text evidence="16">The sequence shown here is derived from an EMBL/GenBank/DDBJ whole genome shotgun (WGS) entry which is preliminary data.</text>
</comment>
<keyword evidence="10" id="KW-1015">Disulfide bond</keyword>
<comment type="caution">
    <text evidence="10">Lacks conserved residue(s) required for the propagation of feature annotation.</text>
</comment>
<feature type="disulfide bond" evidence="10">
    <location>
        <begin position="318"/>
        <end position="332"/>
    </location>
</feature>
<dbReference type="InterPro" id="IPR017853">
    <property type="entry name" value="GH"/>
</dbReference>
<evidence type="ECO:0000256" key="8">
    <source>
        <dbReference type="ARBA" id="ARBA00023295"/>
    </source>
</evidence>
<dbReference type="GO" id="GO:0008843">
    <property type="term" value="F:endochitinase activity"/>
    <property type="evidence" value="ECO:0007669"/>
    <property type="project" value="UniProtKB-EC"/>
</dbReference>
<evidence type="ECO:0000256" key="4">
    <source>
        <dbReference type="ARBA" id="ARBA00022801"/>
    </source>
</evidence>
<feature type="domain" description="Chitin-binding type-1" evidence="14">
    <location>
        <begin position="302"/>
        <end position="345"/>
    </location>
</feature>
<evidence type="ECO:0000256" key="5">
    <source>
        <dbReference type="ARBA" id="ARBA00023024"/>
    </source>
</evidence>
<dbReference type="InterPro" id="IPR001002">
    <property type="entry name" value="Chitin-bd_1"/>
</dbReference>
<dbReference type="SUPFAM" id="SSF57016">
    <property type="entry name" value="Plant lectins/antimicrobial peptides"/>
    <property type="match status" value="1"/>
</dbReference>
<dbReference type="Gene3D" id="3.20.20.80">
    <property type="entry name" value="Glycosidases"/>
    <property type="match status" value="1"/>
</dbReference>
<keyword evidence="4 11" id="KW-0378">Hydrolase</keyword>
<dbReference type="InterPro" id="IPR036861">
    <property type="entry name" value="Endochitinase-like_sf"/>
</dbReference>
<dbReference type="RefSeq" id="XP_024707851.1">
    <property type="nucleotide sequence ID" value="XM_024848678.1"/>
</dbReference>
<dbReference type="SMART" id="SM00636">
    <property type="entry name" value="Glyco_18"/>
    <property type="match status" value="1"/>
</dbReference>
<keyword evidence="5" id="KW-0146">Chitin degradation</keyword>
<gene>
    <name evidence="16" type="ORF">P170DRAFT_434272</name>
</gene>
<keyword evidence="13" id="KW-0732">Signal</keyword>
<dbReference type="InterPro" id="IPR001223">
    <property type="entry name" value="Glyco_hydro18_cat"/>
</dbReference>
<feature type="disulfide bond" evidence="10">
    <location>
        <begin position="313"/>
        <end position="325"/>
    </location>
</feature>
<dbReference type="Pfam" id="PF00187">
    <property type="entry name" value="Chitin_bind_1"/>
    <property type="match status" value="1"/>
</dbReference>
<dbReference type="FunFam" id="3.20.20.80:FF:000159">
    <property type="entry name" value="Class V chitinase, putative"/>
    <property type="match status" value="1"/>
</dbReference>
<keyword evidence="6" id="KW-0843">Virulence</keyword>
<evidence type="ECO:0000256" key="12">
    <source>
        <dbReference type="RuleBase" id="RU004453"/>
    </source>
</evidence>
<dbReference type="Proteomes" id="UP000234275">
    <property type="component" value="Unassembled WGS sequence"/>
</dbReference>
<protein>
    <recommendedName>
        <fullName evidence="2">chitinase</fullName>
        <ecNumber evidence="2">3.2.1.14</ecNumber>
    </recommendedName>
</protein>
<evidence type="ECO:0000256" key="3">
    <source>
        <dbReference type="ARBA" id="ARBA00022669"/>
    </source>
</evidence>
<dbReference type="PROSITE" id="PS50941">
    <property type="entry name" value="CHIT_BIND_I_2"/>
    <property type="match status" value="1"/>
</dbReference>
<dbReference type="PROSITE" id="PS51910">
    <property type="entry name" value="GH18_2"/>
    <property type="match status" value="1"/>
</dbReference>
<accession>A0A2I2GI43</accession>
<dbReference type="VEuPathDB" id="FungiDB:P170DRAFT_434272"/>
<dbReference type="STRING" id="1392250.A0A2I2GI43"/>
<evidence type="ECO:0000256" key="6">
    <source>
        <dbReference type="ARBA" id="ARBA00023026"/>
    </source>
</evidence>
<comment type="catalytic activity">
    <reaction evidence="1">
        <text>Random endo-hydrolysis of N-acetyl-beta-D-glucosaminide (1-&gt;4)-beta-linkages in chitin and chitodextrins.</text>
        <dbReference type="EC" id="3.2.1.14"/>
    </reaction>
</comment>
<dbReference type="EMBL" id="MSFO01000002">
    <property type="protein sequence ID" value="PLB52549.1"/>
    <property type="molecule type" value="Genomic_DNA"/>
</dbReference>
<dbReference type="PROSITE" id="PS00026">
    <property type="entry name" value="CHIT_BIND_I_1"/>
    <property type="match status" value="1"/>
</dbReference>
<dbReference type="EC" id="3.2.1.14" evidence="2"/>
<dbReference type="InterPro" id="IPR050314">
    <property type="entry name" value="Glycosyl_Hydrlase_18"/>
</dbReference>
<reference evidence="16 17" key="1">
    <citation type="submission" date="2016-12" db="EMBL/GenBank/DDBJ databases">
        <title>The genomes of Aspergillus section Nigri reveals drivers in fungal speciation.</title>
        <authorList>
            <consortium name="DOE Joint Genome Institute"/>
            <person name="Vesth T.C."/>
            <person name="Nybo J."/>
            <person name="Theobald S."/>
            <person name="Brandl J."/>
            <person name="Frisvad J.C."/>
            <person name="Nielsen K.F."/>
            <person name="Lyhne E.K."/>
            <person name="Kogle M.E."/>
            <person name="Kuo A."/>
            <person name="Riley R."/>
            <person name="Clum A."/>
            <person name="Nolan M."/>
            <person name="Lipzen A."/>
            <person name="Salamov A."/>
            <person name="Henrissat B."/>
            <person name="Wiebenga A."/>
            <person name="De Vries R.P."/>
            <person name="Grigoriev I.V."/>
            <person name="Mortensen U.H."/>
            <person name="Andersen M.R."/>
            <person name="Baker S.E."/>
        </authorList>
    </citation>
    <scope>NUCLEOTIDE SEQUENCE [LARGE SCALE GENOMIC DNA]</scope>
    <source>
        <strain evidence="16 17">IBT 23096</strain>
    </source>
</reference>
<evidence type="ECO:0000259" key="15">
    <source>
        <dbReference type="PROSITE" id="PS51910"/>
    </source>
</evidence>
<keyword evidence="8 11" id="KW-0326">Glycosidase</keyword>
<organism evidence="16 17">
    <name type="scientific">Aspergillus steynii IBT 23096</name>
    <dbReference type="NCBI Taxonomy" id="1392250"/>
    <lineage>
        <taxon>Eukaryota</taxon>
        <taxon>Fungi</taxon>
        <taxon>Dikarya</taxon>
        <taxon>Ascomycota</taxon>
        <taxon>Pezizomycotina</taxon>
        <taxon>Eurotiomycetes</taxon>
        <taxon>Eurotiomycetidae</taxon>
        <taxon>Eurotiales</taxon>
        <taxon>Aspergillaceae</taxon>
        <taxon>Aspergillus</taxon>
        <taxon>Aspergillus subgen. Circumdati</taxon>
    </lineage>
</organism>
<dbReference type="GO" id="GO:0008061">
    <property type="term" value="F:chitin binding"/>
    <property type="evidence" value="ECO:0007669"/>
    <property type="project" value="UniProtKB-UniRule"/>
</dbReference>
<feature type="chain" id="PRO_5014196377" description="chitinase" evidence="13">
    <location>
        <begin position="18"/>
        <end position="429"/>
    </location>
</feature>
<proteinExistence type="inferred from homology"/>
<sequence length="429" mass="46937">MRFNLNLNLLLAPAITALRFAMYVDQYHTVGLPGTETTGAVTHAIMAFAPASLFNSESEPTYKPFESIETFRARFNPGTKIMFAVGGWGDTSEFGKGAKDEASRQRFAKNVAAVVNRGGFDGVDIDWEYPGGNGDDYKKVPNSEKTSEIETYPQFLAAIRSAIGKDKLLSIAVPGKRVDMIAFTKEQGPKIFESVDMVNVMSYDLMNRRNNVTVHHSSVVDSLDSVHAYQEVGLTGDKINLGVAYYAKWFTTKPGCEEDHPLGCEVEPLETADGGDTGKSGVLTFEASTMAEAPPNLKESTDMTCGFNAGTFCPKGTCCSQYGNCGTGDDFCQTGCLSDYGECKGLSVLDSWRKALKDSTTDEKAGGEYYFDEPNRLFWTWDTAATIARKFRDIVDQEKLGGVMAWSLGEDTLAWEHVEAMSEGVNARK</sequence>
<evidence type="ECO:0000313" key="16">
    <source>
        <dbReference type="EMBL" id="PLB52549.1"/>
    </source>
</evidence>
<dbReference type="GeneID" id="36556377"/>
<evidence type="ECO:0000313" key="17">
    <source>
        <dbReference type="Proteomes" id="UP000234275"/>
    </source>
</evidence>
<evidence type="ECO:0000256" key="10">
    <source>
        <dbReference type="PROSITE-ProRule" id="PRU00261"/>
    </source>
</evidence>
<dbReference type="PANTHER" id="PTHR11177:SF337">
    <property type="entry name" value="CHITINASE"/>
    <property type="match status" value="1"/>
</dbReference>
<feature type="signal peptide" evidence="13">
    <location>
        <begin position="1"/>
        <end position="17"/>
    </location>
</feature>
<evidence type="ECO:0000256" key="1">
    <source>
        <dbReference type="ARBA" id="ARBA00000822"/>
    </source>
</evidence>
<dbReference type="GO" id="GO:0005576">
    <property type="term" value="C:extracellular region"/>
    <property type="evidence" value="ECO:0007669"/>
    <property type="project" value="TreeGrafter"/>
</dbReference>
<dbReference type="PANTHER" id="PTHR11177">
    <property type="entry name" value="CHITINASE"/>
    <property type="match status" value="1"/>
</dbReference>
<keyword evidence="3 10" id="KW-0147">Chitin-binding</keyword>
<evidence type="ECO:0000256" key="7">
    <source>
        <dbReference type="ARBA" id="ARBA00023277"/>
    </source>
</evidence>
<keyword evidence="17" id="KW-1185">Reference proteome</keyword>
<evidence type="ECO:0000256" key="13">
    <source>
        <dbReference type="SAM" id="SignalP"/>
    </source>
</evidence>
<evidence type="ECO:0000256" key="9">
    <source>
        <dbReference type="ARBA" id="ARBA00023326"/>
    </source>
</evidence>
<dbReference type="Gene3D" id="3.30.60.10">
    <property type="entry name" value="Endochitinase-like"/>
    <property type="match status" value="1"/>
</dbReference>
<dbReference type="OrthoDB" id="73875at2759"/>
<evidence type="ECO:0000256" key="11">
    <source>
        <dbReference type="RuleBase" id="RU000489"/>
    </source>
</evidence>
<evidence type="ECO:0000256" key="2">
    <source>
        <dbReference type="ARBA" id="ARBA00012729"/>
    </source>
</evidence>
<comment type="similarity">
    <text evidence="12">Belongs to the glycosyl hydrolase 18 family.</text>
</comment>
<dbReference type="GO" id="GO:0006032">
    <property type="term" value="P:chitin catabolic process"/>
    <property type="evidence" value="ECO:0007669"/>
    <property type="project" value="UniProtKB-KW"/>
</dbReference>
<dbReference type="CDD" id="cd00035">
    <property type="entry name" value="ChtBD1"/>
    <property type="match status" value="1"/>
</dbReference>
<dbReference type="SUPFAM" id="SSF51445">
    <property type="entry name" value="(Trans)glycosidases"/>
    <property type="match status" value="1"/>
</dbReference>
<dbReference type="Pfam" id="PF00704">
    <property type="entry name" value="Glyco_hydro_18"/>
    <property type="match status" value="1"/>
</dbReference>
<feature type="domain" description="GH18" evidence="15">
    <location>
        <begin position="18"/>
        <end position="428"/>
    </location>
</feature>
<dbReference type="AlphaFoldDB" id="A0A2I2GI43"/>
<name>A0A2I2GI43_9EURO</name>
<keyword evidence="7" id="KW-0119">Carbohydrate metabolism</keyword>
<dbReference type="InterPro" id="IPR001579">
    <property type="entry name" value="Glyco_hydro_18_chit_AS"/>
</dbReference>
<evidence type="ECO:0000259" key="14">
    <source>
        <dbReference type="PROSITE" id="PS50941"/>
    </source>
</evidence>
<dbReference type="GO" id="GO:0000272">
    <property type="term" value="P:polysaccharide catabolic process"/>
    <property type="evidence" value="ECO:0007669"/>
    <property type="project" value="UniProtKB-KW"/>
</dbReference>